<reference evidence="2 3" key="2">
    <citation type="submission" date="2018-11" db="EMBL/GenBank/DDBJ databases">
        <authorList>
            <consortium name="Pathogen Informatics"/>
        </authorList>
    </citation>
    <scope>NUCLEOTIDE SEQUENCE [LARGE SCALE GENOMIC DNA]</scope>
</reference>
<proteinExistence type="predicted"/>
<gene>
    <name evidence="2" type="ORF">SBAD_LOCUS12988</name>
</gene>
<feature type="signal peptide" evidence="1">
    <location>
        <begin position="1"/>
        <end position="17"/>
    </location>
</feature>
<evidence type="ECO:0000313" key="2">
    <source>
        <dbReference type="EMBL" id="VDP53241.1"/>
    </source>
</evidence>
<sequence length="95" mass="10678">MEIFVLVLAVLTVGVYGVCPPFLSNENSCNCSSFVDGLMIHCVGPEATQVIEKLKLYDVYIRELSIHQANIKEVSILMLTYVTIFLTDWLINSHI</sequence>
<dbReference type="WBParaSite" id="SBAD_0001340301-mRNA-1">
    <property type="protein sequence ID" value="SBAD_0001340301-mRNA-1"/>
    <property type="gene ID" value="SBAD_0001340301"/>
</dbReference>
<keyword evidence="1" id="KW-0732">Signal</keyword>
<accession>A0A183JAU0</accession>
<reference evidence="4" key="1">
    <citation type="submission" date="2016-06" db="UniProtKB">
        <authorList>
            <consortium name="WormBaseParasite"/>
        </authorList>
    </citation>
    <scope>IDENTIFICATION</scope>
</reference>
<dbReference type="AlphaFoldDB" id="A0A183JAU0"/>
<dbReference type="Proteomes" id="UP000270296">
    <property type="component" value="Unassembled WGS sequence"/>
</dbReference>
<name>A0A183JAU0_9BILA</name>
<evidence type="ECO:0000313" key="4">
    <source>
        <dbReference type="WBParaSite" id="SBAD_0001340301-mRNA-1"/>
    </source>
</evidence>
<feature type="chain" id="PRO_5043140479" evidence="1">
    <location>
        <begin position="18"/>
        <end position="95"/>
    </location>
</feature>
<keyword evidence="3" id="KW-1185">Reference proteome</keyword>
<organism evidence="4">
    <name type="scientific">Soboliphyme baturini</name>
    <dbReference type="NCBI Taxonomy" id="241478"/>
    <lineage>
        <taxon>Eukaryota</taxon>
        <taxon>Metazoa</taxon>
        <taxon>Ecdysozoa</taxon>
        <taxon>Nematoda</taxon>
        <taxon>Enoplea</taxon>
        <taxon>Dorylaimia</taxon>
        <taxon>Dioctophymatida</taxon>
        <taxon>Dioctophymatoidea</taxon>
        <taxon>Soboliphymatidae</taxon>
        <taxon>Soboliphyme</taxon>
    </lineage>
</organism>
<dbReference type="EMBL" id="UZAM01019678">
    <property type="protein sequence ID" value="VDP53241.1"/>
    <property type="molecule type" value="Genomic_DNA"/>
</dbReference>
<protein>
    <submittedName>
        <fullName evidence="4">LRRNT domain-containing protein</fullName>
    </submittedName>
</protein>
<evidence type="ECO:0000313" key="3">
    <source>
        <dbReference type="Proteomes" id="UP000270296"/>
    </source>
</evidence>
<evidence type="ECO:0000256" key="1">
    <source>
        <dbReference type="SAM" id="SignalP"/>
    </source>
</evidence>